<dbReference type="STRING" id="145857.GA0070616_4613"/>
<evidence type="ECO:0000313" key="2">
    <source>
        <dbReference type="Proteomes" id="UP000199699"/>
    </source>
</evidence>
<gene>
    <name evidence="1" type="ORF">GA0070616_4613</name>
</gene>
<reference evidence="1 2" key="1">
    <citation type="submission" date="2016-06" db="EMBL/GenBank/DDBJ databases">
        <authorList>
            <person name="Kjaerup R.B."/>
            <person name="Dalgaard T.S."/>
            <person name="Juul-Madsen H.R."/>
        </authorList>
    </citation>
    <scope>NUCLEOTIDE SEQUENCE [LARGE SCALE GENOMIC DNA]</scope>
    <source>
        <strain evidence="1 2">DSM 43818</strain>
    </source>
</reference>
<dbReference type="AlphaFoldDB" id="A0A1C6SV50"/>
<evidence type="ECO:0000313" key="1">
    <source>
        <dbReference type="EMBL" id="SCL33015.1"/>
    </source>
</evidence>
<dbReference type="EMBL" id="FMHT01000003">
    <property type="protein sequence ID" value="SCL33015.1"/>
    <property type="molecule type" value="Genomic_DNA"/>
</dbReference>
<dbReference type="OrthoDB" id="4467503at2"/>
<keyword evidence="2" id="KW-1185">Reference proteome</keyword>
<protein>
    <submittedName>
        <fullName evidence="1">Uncharacterized protein</fullName>
    </submittedName>
</protein>
<dbReference type="RefSeq" id="WP_091086862.1">
    <property type="nucleotide sequence ID" value="NZ_FMHT01000003.1"/>
</dbReference>
<dbReference type="Proteomes" id="UP000199699">
    <property type="component" value="Unassembled WGS sequence"/>
</dbReference>
<name>A0A1C6SV50_9ACTN</name>
<proteinExistence type="predicted"/>
<sequence length="97" mass="10006">MKVRIDYDGVREILKSAGVGALIDGATSAVAAQAATHQSVVRHRMPVESDRYQTDREAGAVTIAHAGGLAVEAKYGALAQAAASVGLEVTERTADDA</sequence>
<accession>A0A1C6SV50</accession>
<organism evidence="1 2">
    <name type="scientific">Micromonospora nigra</name>
    <dbReference type="NCBI Taxonomy" id="145857"/>
    <lineage>
        <taxon>Bacteria</taxon>
        <taxon>Bacillati</taxon>
        <taxon>Actinomycetota</taxon>
        <taxon>Actinomycetes</taxon>
        <taxon>Micromonosporales</taxon>
        <taxon>Micromonosporaceae</taxon>
        <taxon>Micromonospora</taxon>
    </lineage>
</organism>